<accession>A0A6M3IT39</accession>
<evidence type="ECO:0000313" key="1">
    <source>
        <dbReference type="EMBL" id="QJA60418.1"/>
    </source>
</evidence>
<name>A0A6M3IT39_9ZZZZ</name>
<sequence>MEKVQTTPVAAELGKKYQIFGSLDLNDKGKVHSTYPSWYFSHMTENLRDEIQRSEYQLDNDLIPRSEVAITKERLAQKKKQLKELDNAIPDIVGKDRDKVANVRDVLGASLADAMFSRDQMKKGLADAATEMKRKTEPCIKLPSEVRQFAEACNVKITKGMATRDGAAKAWKIASRLLGEPSNTEVLRKD</sequence>
<evidence type="ECO:0000313" key="2">
    <source>
        <dbReference type="EMBL" id="QJA70895.1"/>
    </source>
</evidence>
<dbReference type="EMBL" id="MT141408">
    <property type="protein sequence ID" value="QJA60418.1"/>
    <property type="molecule type" value="Genomic_DNA"/>
</dbReference>
<dbReference type="AlphaFoldDB" id="A0A6M3IT39"/>
<protein>
    <submittedName>
        <fullName evidence="1">Uncharacterized protein</fullName>
    </submittedName>
</protein>
<dbReference type="EMBL" id="MT141829">
    <property type="protein sequence ID" value="QJA70895.1"/>
    <property type="molecule type" value="Genomic_DNA"/>
</dbReference>
<organism evidence="1">
    <name type="scientific">viral metagenome</name>
    <dbReference type="NCBI Taxonomy" id="1070528"/>
    <lineage>
        <taxon>unclassified sequences</taxon>
        <taxon>metagenomes</taxon>
        <taxon>organismal metagenomes</taxon>
    </lineage>
</organism>
<reference evidence="1" key="1">
    <citation type="submission" date="2020-03" db="EMBL/GenBank/DDBJ databases">
        <title>The deep terrestrial virosphere.</title>
        <authorList>
            <person name="Holmfeldt K."/>
            <person name="Nilsson E."/>
            <person name="Simone D."/>
            <person name="Lopez-Fernandez M."/>
            <person name="Wu X."/>
            <person name="de Brujin I."/>
            <person name="Lundin D."/>
            <person name="Andersson A."/>
            <person name="Bertilsson S."/>
            <person name="Dopson M."/>
        </authorList>
    </citation>
    <scope>NUCLEOTIDE SEQUENCE</scope>
    <source>
        <strain evidence="2">MM415A03516</strain>
        <strain evidence="1">MM415B01117</strain>
    </source>
</reference>
<gene>
    <name evidence="2" type="ORF">MM415A03516_0008</name>
    <name evidence="1" type="ORF">MM415B01117_0006</name>
</gene>
<proteinExistence type="predicted"/>